<dbReference type="eggNOG" id="COG0438">
    <property type="taxonomic scope" value="Bacteria"/>
</dbReference>
<dbReference type="AlphaFoldDB" id="D1CIV8"/>
<dbReference type="CAZy" id="GT4">
    <property type="family name" value="Glycosyltransferase Family 4"/>
</dbReference>
<dbReference type="HOGENOM" id="CLU_009583_36_2_0"/>
<evidence type="ECO:0000313" key="5">
    <source>
        <dbReference type="EMBL" id="ACZ43678.1"/>
    </source>
</evidence>
<evidence type="ECO:0000259" key="4">
    <source>
        <dbReference type="Pfam" id="PF13579"/>
    </source>
</evidence>
<dbReference type="Pfam" id="PF00534">
    <property type="entry name" value="Glycos_transf_1"/>
    <property type="match status" value="1"/>
</dbReference>
<feature type="domain" description="Glycosyltransferase subfamily 4-like N-terminal" evidence="4">
    <location>
        <begin position="20"/>
        <end position="190"/>
    </location>
</feature>
<evidence type="ECO:0000259" key="3">
    <source>
        <dbReference type="Pfam" id="PF00534"/>
    </source>
</evidence>
<protein>
    <submittedName>
        <fullName evidence="5">Glycosyl transferase group 1</fullName>
    </submittedName>
</protein>
<keyword evidence="6" id="KW-1185">Reference proteome</keyword>
<dbReference type="Proteomes" id="UP000000323">
    <property type="component" value="Chromosome 2"/>
</dbReference>
<name>D1CIV8_THET1</name>
<dbReference type="InterPro" id="IPR028098">
    <property type="entry name" value="Glyco_trans_4-like_N"/>
</dbReference>
<dbReference type="SUPFAM" id="SSF53756">
    <property type="entry name" value="UDP-Glycosyltransferase/glycogen phosphorylase"/>
    <property type="match status" value="1"/>
</dbReference>
<dbReference type="OrthoDB" id="7560678at2"/>
<gene>
    <name evidence="5" type="ordered locus">Tter_2794</name>
</gene>
<proteinExistence type="predicted"/>
<reference evidence="6" key="1">
    <citation type="journal article" date="2010" name="Stand. Genomic Sci.">
        <title>Complete genome sequence of 'Thermobaculum terrenum' type strain (YNP1).</title>
        <authorList>
            <person name="Kiss H."/>
            <person name="Cleland D."/>
            <person name="Lapidus A."/>
            <person name="Lucas S."/>
            <person name="Glavina Del Rio T."/>
            <person name="Nolan M."/>
            <person name="Tice H."/>
            <person name="Han C."/>
            <person name="Goodwin L."/>
            <person name="Pitluck S."/>
            <person name="Liolios K."/>
            <person name="Ivanova N."/>
            <person name="Mavromatis K."/>
            <person name="Ovchinnikova G."/>
            <person name="Pati A."/>
            <person name="Chen A."/>
            <person name="Palaniappan K."/>
            <person name="Land M."/>
            <person name="Hauser L."/>
            <person name="Chang Y."/>
            <person name="Jeffries C."/>
            <person name="Lu M."/>
            <person name="Brettin T."/>
            <person name="Detter J."/>
            <person name="Goker M."/>
            <person name="Tindall B."/>
            <person name="Beck B."/>
            <person name="McDermott T."/>
            <person name="Woyke T."/>
            <person name="Bristow J."/>
            <person name="Eisen J."/>
            <person name="Markowitz V."/>
            <person name="Hugenholtz P."/>
            <person name="Kyrpides N."/>
            <person name="Klenk H."/>
            <person name="Cheng J."/>
        </authorList>
    </citation>
    <scope>NUCLEOTIDE SEQUENCE [LARGE SCALE GENOMIC DNA]</scope>
    <source>
        <strain evidence="6">ATCC BAA-798 / YNP1</strain>
    </source>
</reference>
<feature type="domain" description="Glycosyl transferase family 1" evidence="3">
    <location>
        <begin position="205"/>
        <end position="363"/>
    </location>
</feature>
<dbReference type="PANTHER" id="PTHR12526:SF510">
    <property type="entry name" value="D-INOSITOL 3-PHOSPHATE GLYCOSYLTRANSFERASE"/>
    <property type="match status" value="1"/>
</dbReference>
<dbReference type="KEGG" id="ttr:Tter_2794"/>
<dbReference type="Pfam" id="PF13579">
    <property type="entry name" value="Glyco_trans_4_4"/>
    <property type="match status" value="1"/>
</dbReference>
<evidence type="ECO:0000256" key="1">
    <source>
        <dbReference type="ARBA" id="ARBA00022676"/>
    </source>
</evidence>
<dbReference type="Gene3D" id="3.40.50.2000">
    <property type="entry name" value="Glycogen Phosphorylase B"/>
    <property type="match status" value="2"/>
</dbReference>
<dbReference type="InterPro" id="IPR001296">
    <property type="entry name" value="Glyco_trans_1"/>
</dbReference>
<keyword evidence="1" id="KW-0328">Glycosyltransferase</keyword>
<organism evidence="5 6">
    <name type="scientific">Thermobaculum terrenum (strain ATCC BAA-798 / CCMEE 7001 / YNP1)</name>
    <dbReference type="NCBI Taxonomy" id="525904"/>
    <lineage>
        <taxon>Bacteria</taxon>
        <taxon>Bacillati</taxon>
        <taxon>Chloroflexota</taxon>
        <taxon>Chloroflexia</taxon>
        <taxon>Candidatus Thermobaculales</taxon>
        <taxon>Candidatus Thermobaculaceae</taxon>
        <taxon>Thermobaculum</taxon>
    </lineage>
</organism>
<keyword evidence="2 5" id="KW-0808">Transferase</keyword>
<evidence type="ECO:0000256" key="2">
    <source>
        <dbReference type="ARBA" id="ARBA00022679"/>
    </source>
</evidence>
<dbReference type="RefSeq" id="WP_012876709.1">
    <property type="nucleotide sequence ID" value="NC_013526.1"/>
</dbReference>
<dbReference type="PANTHER" id="PTHR12526">
    <property type="entry name" value="GLYCOSYLTRANSFERASE"/>
    <property type="match status" value="1"/>
</dbReference>
<dbReference type="STRING" id="525904.Tter_2794"/>
<sequence>MRGRARRSICIVRHNYYPDTHVRRDAEALAQAGYEVTVIVLRRKGQPAREEINGVRVLRMPVEHRRGSPLRYLWEYTSFALLAFLQVSWLHLIKGFDVVEVDNMPDILIFTALVPKLTGTPIVFYVFDNMPELLAYLKGLPADHPVVRALGALESVTYKLADQVIVTQELPRRLALSRGADPSRLTVVLNSADDAVFKPPEAARKDRDVFRIVTHGSILERYGIQTLIDALPIFLESVPNAELQIFGKGEYEHRLREQVAGLGLEGRVIFRGFVELEELLSTLATADVGYVGMLNDLVLPNKLMEYVALGVPVVISRWETFERYFPEGAVAYFRPGDPQDLARVLVGLHRDPERRASMVKRASELYARYRWSEQKKVYLGVYEGLLAGSESAPALDVAREVDAS</sequence>
<dbReference type="CDD" id="cd03794">
    <property type="entry name" value="GT4_WbuB-like"/>
    <property type="match status" value="1"/>
</dbReference>
<dbReference type="GO" id="GO:0016757">
    <property type="term" value="F:glycosyltransferase activity"/>
    <property type="evidence" value="ECO:0007669"/>
    <property type="project" value="UniProtKB-KW"/>
</dbReference>
<accession>D1CIV8</accession>
<evidence type="ECO:0000313" key="6">
    <source>
        <dbReference type="Proteomes" id="UP000000323"/>
    </source>
</evidence>
<dbReference type="EMBL" id="CP001826">
    <property type="protein sequence ID" value="ACZ43678.1"/>
    <property type="molecule type" value="Genomic_DNA"/>
</dbReference>